<dbReference type="EMBL" id="BARS01057815">
    <property type="protein sequence ID" value="GAG43148.1"/>
    <property type="molecule type" value="Genomic_DNA"/>
</dbReference>
<sequence>MNPVERGTGDFFVTKSSQSPFTYLMGEEIINRQGGTQVILSATLSYGKYEEIFR</sequence>
<comment type="caution">
    <text evidence="1">The sequence shown here is derived from an EMBL/GenBank/DDBJ whole genome shotgun (WGS) entry which is preliminary data.</text>
</comment>
<evidence type="ECO:0000313" key="1">
    <source>
        <dbReference type="EMBL" id="GAG43148.1"/>
    </source>
</evidence>
<accession>X0Y359</accession>
<reference evidence="1" key="1">
    <citation type="journal article" date="2014" name="Front. Microbiol.">
        <title>High frequency of phylogenetically diverse reductive dehalogenase-homologous genes in deep subseafloor sedimentary metagenomes.</title>
        <authorList>
            <person name="Kawai M."/>
            <person name="Futagami T."/>
            <person name="Toyoda A."/>
            <person name="Takaki Y."/>
            <person name="Nishi S."/>
            <person name="Hori S."/>
            <person name="Arai W."/>
            <person name="Tsubouchi T."/>
            <person name="Morono Y."/>
            <person name="Uchiyama I."/>
            <person name="Ito T."/>
            <person name="Fujiyama A."/>
            <person name="Inagaki F."/>
            <person name="Takami H."/>
        </authorList>
    </citation>
    <scope>NUCLEOTIDE SEQUENCE</scope>
    <source>
        <strain evidence="1">Expedition CK06-06</strain>
    </source>
</reference>
<proteinExistence type="predicted"/>
<protein>
    <submittedName>
        <fullName evidence="1">Uncharacterized protein</fullName>
    </submittedName>
</protein>
<organism evidence="1">
    <name type="scientific">marine sediment metagenome</name>
    <dbReference type="NCBI Taxonomy" id="412755"/>
    <lineage>
        <taxon>unclassified sequences</taxon>
        <taxon>metagenomes</taxon>
        <taxon>ecological metagenomes</taxon>
    </lineage>
</organism>
<dbReference type="AlphaFoldDB" id="X0Y359"/>
<name>X0Y359_9ZZZZ</name>
<gene>
    <name evidence="1" type="ORF">S01H1_84609</name>
</gene>